<reference evidence="2" key="1">
    <citation type="submission" date="2016-10" db="EMBL/GenBank/DDBJ databases">
        <authorList>
            <person name="Varghese N."/>
            <person name="Submissions S."/>
        </authorList>
    </citation>
    <scope>NUCLEOTIDE SEQUENCE [LARGE SCALE GENOMIC DNA]</scope>
    <source>
        <strain evidence="2">DSM 13234</strain>
    </source>
</reference>
<keyword evidence="2" id="KW-1185">Reference proteome</keyword>
<accession>A0A1H6GQT0</accession>
<dbReference type="OrthoDB" id="8364390at2"/>
<gene>
    <name evidence="1" type="ORF">SAMN04244559_00299</name>
</gene>
<dbReference type="RefSeq" id="WP_074764795.1">
    <property type="nucleotide sequence ID" value="NZ_FNWO01000001.1"/>
</dbReference>
<dbReference type="Proteomes" id="UP000182983">
    <property type="component" value="Unassembled WGS sequence"/>
</dbReference>
<protein>
    <submittedName>
        <fullName evidence="1">CRISPR system Cascade subunit CasB</fullName>
    </submittedName>
</protein>
<dbReference type="EMBL" id="FNWO01000001">
    <property type="protein sequence ID" value="SEH25777.1"/>
    <property type="molecule type" value="Genomic_DNA"/>
</dbReference>
<proteinExistence type="predicted"/>
<evidence type="ECO:0000313" key="1">
    <source>
        <dbReference type="EMBL" id="SEH25777.1"/>
    </source>
</evidence>
<dbReference type="Gene3D" id="1.10.520.40">
    <property type="entry name" value="CRISPR-associated protein Cse2"/>
    <property type="match status" value="1"/>
</dbReference>
<evidence type="ECO:0000313" key="2">
    <source>
        <dbReference type="Proteomes" id="UP000182983"/>
    </source>
</evidence>
<organism evidence="1 2">
    <name type="scientific">Magnetospirillum fulvum</name>
    <name type="common">Rhodospirillum fulvum</name>
    <dbReference type="NCBI Taxonomy" id="1082"/>
    <lineage>
        <taxon>Bacteria</taxon>
        <taxon>Pseudomonadati</taxon>
        <taxon>Pseudomonadota</taxon>
        <taxon>Alphaproteobacteria</taxon>
        <taxon>Rhodospirillales</taxon>
        <taxon>Rhodospirillaceae</taxon>
        <taxon>Magnetospirillum</taxon>
    </lineage>
</organism>
<dbReference type="InterPro" id="IPR038287">
    <property type="entry name" value="Cse2_sf"/>
</dbReference>
<name>A0A1H6GQT0_MAGFU</name>
<dbReference type="AlphaFoldDB" id="A0A1H6GQT0"/>
<sequence>MPLDRDRFDYKDAVNTVSVAMSELGTGPLAELRRMDIGGAGCAAFWDLATKGGLLDQTRFDPWMRLVKIMAILTPKGERSKGVVLHKPSRRLGAVLCDGGDPGWTDEHRPFLSESRLARFLAQPADHHGPALERIARALANHLIPESGLDCVAVAALLLFPDSGTTRQALARDYYRRLDSANHPAKPEEADA</sequence>